<feature type="region of interest" description="Disordered" evidence="1">
    <location>
        <begin position="1"/>
        <end position="22"/>
    </location>
</feature>
<reference evidence="3" key="1">
    <citation type="submission" date="2020-05" db="EMBL/GenBank/DDBJ databases">
        <authorList>
            <person name="Chiriac C."/>
            <person name="Salcher M."/>
            <person name="Ghai R."/>
            <person name="Kavagutti S V."/>
        </authorList>
    </citation>
    <scope>NUCLEOTIDE SEQUENCE</scope>
</reference>
<feature type="transmembrane region" description="Helical" evidence="2">
    <location>
        <begin position="1240"/>
        <end position="1261"/>
    </location>
</feature>
<dbReference type="EMBL" id="CAFBMR010000090">
    <property type="protein sequence ID" value="CAB4924861.1"/>
    <property type="molecule type" value="Genomic_DNA"/>
</dbReference>
<keyword evidence="2" id="KW-0472">Membrane</keyword>
<feature type="compositionally biased region" description="Low complexity" evidence="1">
    <location>
        <begin position="1019"/>
        <end position="1029"/>
    </location>
</feature>
<dbReference type="InterPro" id="IPR022385">
    <property type="entry name" value="Rhs_assc_core"/>
</dbReference>
<sequence>MRAVVAPATPVGGSGSGSDVVSGEAPRSVSVWGWDGSALAFVRNASGVYEQVLTAASDVAGARNALDRRLIDGEWAWELTDSSGVVTRFVDGHAVSVERGSMPLSTLNWSGDQLISVRPGGVTDDAPRALSFTYSGTGDCVSDAWTASGFVAAPEGMLCRITYGNGMATDIGYVDGVTGGVQIALLKDAGNQAMTLGWDSAGHLVATRSALVSKSALVSPTLVNLIAALEYDDRGRAAVLREAAPSAGADRLVQRLTFPQISENAAIVGAKVIAKVDSSVGIDAWSKTVEFDAGAQVVTGGTDRAGNKVTVVTDKFGRPQRIVDPEKRITTYAYDEAGLQTGQAGPFAGDAAKGLVLDANYDSTVDGSRTVAWTGMNARVFTRADYAGDASGAWWGKSDRSGLGFSWTSAPDGAQGQWSGRATAKWTPTSSARDWALRVDSNGAQVSVLIDGELCVADNSGRCEITGLAAGAKSVVVQVNKASARGGFRVLAAPLGDEPALIPAAHVEPLFGVATAQALNDTYPGSERNPQTVKEFSKPWDEVVSSTTSPGGLTMEQTVEDIDPANSQWGRPLTRTTPGGKATTFSYYANDGAVAAPEVCGGGAAAPQYGATKSVTRQDGTSEQRIFNARGQIIAKVTNGVAGSAQTTCIGYDEAGQLVSTRILNTAGALIEATVTDLDVDGKPWITSTKVTHGPASPVTPGATYTSTTEVDMAGRVVRYTDGLGTITTTTYTDEGKPKVVVITAPSTVSAAGRVMRFGFTYTDAQDWLSTVTLNGVRVAKVNYDANIGRVQSVEYADGVSVSYEYFGNGRPDKQTIVHPGGGVVNAVDFKGTGRSMRSTILSTTGSSSWRESRQYGYDEAGRLVSTVIASTQPGVPASTNFTYGYGAQASVCAAGYTGAGADSLRVGGSRDGVDYTTCHDATGQTTSTTDPLITGGSGTATLTHDRQGRVTRIDSAGTDVSMTWGAGTQLATLTDGDTVTSLNTFAGLLRDKTVTTATTSSHIAYGYSGPAADPAAKSDGSSDPLASAAPSPTMTYAMSGNVATSVASAFFDLPGGAQVAIPAGAKAVMTLSDVEGASLLTVPLASLSAGAASDLVPAVGPAPRFGPYGEALVAPTFTTATPHYGWQNSSGMDTLAGGSSITLMGVRPYLPALGEFLAKDPDFNSGMNLYSYTSGDPINRRDLSGESETLNTVSLWMGIAGMLAGFFGPAGMAIGALAAIGSAVVQGIAIAQQDEKPSVAQWIGVGATAFFGVVGGWSSIKALKDLKWFVGNKSRRLQAADAGFSTKNKAVTGACVFSWGCAAAIRTEGARVRQWIGSENAAEANRGLMQGGVIQGRKGFFLRLFAPGG</sequence>
<accession>A0A6J7I299</accession>
<feature type="transmembrane region" description="Helical" evidence="2">
    <location>
        <begin position="1215"/>
        <end position="1234"/>
    </location>
</feature>
<keyword evidence="2" id="KW-1133">Transmembrane helix</keyword>
<dbReference type="Gene3D" id="2.180.10.10">
    <property type="entry name" value="RHS repeat-associated core"/>
    <property type="match status" value="3"/>
</dbReference>
<feature type="region of interest" description="Disordered" evidence="1">
    <location>
        <begin position="1009"/>
        <end position="1029"/>
    </location>
</feature>
<evidence type="ECO:0000313" key="3">
    <source>
        <dbReference type="EMBL" id="CAB4924861.1"/>
    </source>
</evidence>
<dbReference type="NCBIfam" id="TIGR03696">
    <property type="entry name" value="Rhs_assc_core"/>
    <property type="match status" value="1"/>
</dbReference>
<protein>
    <submittedName>
        <fullName evidence="3">Unannotated protein</fullName>
    </submittedName>
</protein>
<evidence type="ECO:0000256" key="2">
    <source>
        <dbReference type="SAM" id="Phobius"/>
    </source>
</evidence>
<gene>
    <name evidence="3" type="ORF">UFOPK3610_01621</name>
</gene>
<evidence type="ECO:0000256" key="1">
    <source>
        <dbReference type="SAM" id="MobiDB-lite"/>
    </source>
</evidence>
<proteinExistence type="predicted"/>
<keyword evidence="2" id="KW-0812">Transmembrane</keyword>
<name>A0A6J7I299_9ZZZZ</name>
<organism evidence="3">
    <name type="scientific">freshwater metagenome</name>
    <dbReference type="NCBI Taxonomy" id="449393"/>
    <lineage>
        <taxon>unclassified sequences</taxon>
        <taxon>metagenomes</taxon>
        <taxon>ecological metagenomes</taxon>
    </lineage>
</organism>